<feature type="compositionally biased region" description="Basic residues" evidence="1">
    <location>
        <begin position="769"/>
        <end position="790"/>
    </location>
</feature>
<evidence type="ECO:0000313" key="2">
    <source>
        <dbReference type="EMBL" id="KAF2904431.1"/>
    </source>
</evidence>
<feature type="compositionally biased region" description="Polar residues" evidence="1">
    <location>
        <begin position="745"/>
        <end position="757"/>
    </location>
</feature>
<sequence length="858" mass="94676">MACPVHRKPPSCGLCAARNAGIISGLRGFPRTDCDDYKITISVNVGDEFKSQSFMYEHDATYDEPYMDELANFRDASTGVQTDLMLGEKLESESLNSIELEQEGPLPRCDSRTEMPWQKISLAAPGTYSIKPTESKRSPEVTSKISTASKASKTSYPPEEQESNVGPEEEEEEQGAVSLSSATDDQRSGDPESTRKRKQPLLFESERYKHNEPYMEGLYRAFPNSDEDDNCGSDTEMPWKDILLPKNCKIKKVMKGKRCTCKSAREKLSGMFMSPSKSSRKVEEDEDEGVIQIHIGFEEPPSGVISVQHGACSQQTVSLFSDITQQAKRVPKQYKLQIDLAKNSNVSVSFQGEKASVRTIPTGSTVGCKSSRTISCSSKIPGKNSSNIVNIKPFVECPFPSERIFIPTGKPSAEIKVTEPLMYIGNVPSQTRSCSTMQSSKMSGQPSIKSIMKSTSSMPGIPSKGSVKATVSLKQMGQPDKVVSQSMGSTKGENLMTFKVPDEPISIELKMSNLSTPAAKCISSTETSARRSVPRCPCISKGKTGTSRPDPVMAAIEAYEAEMKPLMKAVTELQEKIRNLNLTEMNDYGCTSGQQPGSKYSSSIAHSKVHITGEPGKVTRTTTRVRPPIPGQYPQMTCPFVQPISFGSSPSPIYGKMAVPILSSTYQQPYIPSTSKYVPSTMPDRQTSCGCQRSAKSVKESRLNKDFSSQAKTYGMSSDYQGRKYQEEKRRGCCNAERYKTQKGITGRSSGNVTSDYSDVEDKCPLSASRHKSSKDRHKHRHHDSKHKTSSKTDRSNKNDGCPPCKDYFEKYLRPGQAVKTSPEEFLSCTSCKRKTPCGGVHESPSSKSKFEFRFPYR</sequence>
<keyword evidence="3" id="KW-1185">Reference proteome</keyword>
<feature type="region of interest" description="Disordered" evidence="1">
    <location>
        <begin position="745"/>
        <end position="799"/>
    </location>
</feature>
<gene>
    <name evidence="2" type="ORF">ILUMI_01746</name>
</gene>
<feature type="region of interest" description="Disordered" evidence="1">
    <location>
        <begin position="128"/>
        <end position="209"/>
    </location>
</feature>
<dbReference type="EMBL" id="VTPC01000773">
    <property type="protein sequence ID" value="KAF2904431.1"/>
    <property type="molecule type" value="Genomic_DNA"/>
</dbReference>
<reference evidence="2" key="1">
    <citation type="submission" date="2019-08" db="EMBL/GenBank/DDBJ databases">
        <title>The genome of the North American firefly Photinus pyralis.</title>
        <authorList>
            <consortium name="Photinus pyralis genome working group"/>
            <person name="Fallon T.R."/>
            <person name="Sander Lower S.E."/>
            <person name="Weng J.-K."/>
        </authorList>
    </citation>
    <scope>NUCLEOTIDE SEQUENCE</scope>
    <source>
        <strain evidence="2">TRF0915ILg1</strain>
        <tissue evidence="2">Whole body</tissue>
    </source>
</reference>
<accession>A0A8K0DJF4</accession>
<evidence type="ECO:0000313" key="3">
    <source>
        <dbReference type="Proteomes" id="UP000801492"/>
    </source>
</evidence>
<name>A0A8K0DJF4_IGNLU</name>
<feature type="region of interest" description="Disordered" evidence="1">
    <location>
        <begin position="835"/>
        <end position="858"/>
    </location>
</feature>
<dbReference type="Proteomes" id="UP000801492">
    <property type="component" value="Unassembled WGS sequence"/>
</dbReference>
<feature type="region of interest" description="Disordered" evidence="1">
    <location>
        <begin position="432"/>
        <end position="465"/>
    </location>
</feature>
<organism evidence="2 3">
    <name type="scientific">Ignelater luminosus</name>
    <name type="common">Cucubano</name>
    <name type="synonym">Pyrophorus luminosus</name>
    <dbReference type="NCBI Taxonomy" id="2038154"/>
    <lineage>
        <taxon>Eukaryota</taxon>
        <taxon>Metazoa</taxon>
        <taxon>Ecdysozoa</taxon>
        <taxon>Arthropoda</taxon>
        <taxon>Hexapoda</taxon>
        <taxon>Insecta</taxon>
        <taxon>Pterygota</taxon>
        <taxon>Neoptera</taxon>
        <taxon>Endopterygota</taxon>
        <taxon>Coleoptera</taxon>
        <taxon>Polyphaga</taxon>
        <taxon>Elateriformia</taxon>
        <taxon>Elateroidea</taxon>
        <taxon>Elateridae</taxon>
        <taxon>Agrypninae</taxon>
        <taxon>Pyrophorini</taxon>
        <taxon>Ignelater</taxon>
    </lineage>
</organism>
<protein>
    <submittedName>
        <fullName evidence="2">Uncharacterized protein</fullName>
    </submittedName>
</protein>
<feature type="compositionally biased region" description="Low complexity" evidence="1">
    <location>
        <begin position="142"/>
        <end position="155"/>
    </location>
</feature>
<feature type="compositionally biased region" description="Basic and acidic residues" evidence="1">
    <location>
        <begin position="849"/>
        <end position="858"/>
    </location>
</feature>
<feature type="compositionally biased region" description="Polar residues" evidence="1">
    <location>
        <begin position="432"/>
        <end position="445"/>
    </location>
</feature>
<comment type="caution">
    <text evidence="2">The sequence shown here is derived from an EMBL/GenBank/DDBJ whole genome shotgun (WGS) entry which is preliminary data.</text>
</comment>
<evidence type="ECO:0000256" key="1">
    <source>
        <dbReference type="SAM" id="MobiDB-lite"/>
    </source>
</evidence>
<dbReference type="OrthoDB" id="6743155at2759"/>
<feature type="compositionally biased region" description="Low complexity" evidence="1">
    <location>
        <begin position="446"/>
        <end position="459"/>
    </location>
</feature>
<dbReference type="AlphaFoldDB" id="A0A8K0DJF4"/>
<feature type="compositionally biased region" description="Basic and acidic residues" evidence="1">
    <location>
        <begin position="184"/>
        <end position="194"/>
    </location>
</feature>
<feature type="compositionally biased region" description="Acidic residues" evidence="1">
    <location>
        <begin position="159"/>
        <end position="174"/>
    </location>
</feature>
<proteinExistence type="predicted"/>